<sequence>MLIVALELENVKSYARARITFTEGVNAIVGHNGAGKSTIIEAIGYALFDALPYTTKEFVREGASTGSIAVLFRSDYDERVYRVERRFGGSNAYFVYDDELKLKLCDGKADVLAFVRRHTLADPSVDLTRLFNDALGVAQGTLTAAFLETPSKRKSIFDALLQVDDYSTAFERLREPVRRLEEQLTEMERSLAILATRLADLPRLKQQIAQRSRDIAETEKTHAELEQTLRALQEQLRLLEAQKAVIDARSAEVTRQEEMIRSLEAQRTRAEQACKESEQATAVVAANQAGYEAYLAAQQEREALQDKVKERQTLLEKKAQAERQFALADAGCQQLERALAEIAQAEALVLELAPAVQRQDALEKQIAALERVQLQAEELGRRSKELEARQARLLERRNAIVAGLTRVRIVEAEEQAIVQQRAEKAAALEQMRTQLAILGAEITNLRQQSTALENTDTALCPVCEQPLTPEHRRELLARNAAQMEALAQERARLQARAAEQEREIVALEAARLRLQQERATLPREAELASIEEEMAAAAHELSERTAQYQQLMTEVADLPSLREALAALGDPRGRSAIAAARAARRAELEEQLVAAQRQRLEANAQVEALDASLAKLDHLEQALQIVAETLSQHRAAYEAVLMHRQSAERLAQRLQELQTLEATLAKAETELSACRKALQEARAEFDPSRYEQVILADRELREELGKLSATIHLLQTAQKDDEAQLSALLQIQVEHSALEAEQHHLLRKKEALETIRITLKQAGPYVTEAIVRQVSEAAATIFGELMQDHSRVLAWGTDYGVKLMTNGMERNFRQLSGGEQMSAALAVRLALVREMSNLNIAFFDEPTANLDSVRREALAQQILAVRGFDQLFVISHDDTFEQATQNLIRVKRHGDITIVEDAHV</sequence>
<dbReference type="PROSITE" id="PS51131">
    <property type="entry name" value="ZN_HOOK"/>
    <property type="match status" value="1"/>
</dbReference>
<feature type="coiled-coil region" evidence="10">
    <location>
        <begin position="578"/>
        <end position="612"/>
    </location>
</feature>
<accession>I0I7E2</accession>
<keyword evidence="13" id="KW-1185">Reference proteome</keyword>
<evidence type="ECO:0000256" key="5">
    <source>
        <dbReference type="ARBA" id="ARBA00022741"/>
    </source>
</evidence>
<evidence type="ECO:0000259" key="11">
    <source>
        <dbReference type="PROSITE" id="PS51131"/>
    </source>
</evidence>
<dbReference type="HOGENOM" id="CLU_004785_0_2_0"/>
<feature type="binding site" evidence="9">
    <location>
        <position position="463"/>
    </location>
    <ligand>
        <name>Zn(2+)</name>
        <dbReference type="ChEBI" id="CHEBI:29105"/>
    </ligand>
</feature>
<keyword evidence="5" id="KW-0547">Nucleotide-binding</keyword>
<dbReference type="eggNOG" id="COG0419">
    <property type="taxonomic scope" value="Bacteria"/>
</dbReference>
<dbReference type="InterPro" id="IPR027417">
    <property type="entry name" value="P-loop_NTPase"/>
</dbReference>
<dbReference type="STRING" id="926550.CLDAP_31400"/>
<feature type="coiled-coil region" evidence="10">
    <location>
        <begin position="170"/>
        <end position="324"/>
    </location>
</feature>
<dbReference type="Gene3D" id="3.40.50.300">
    <property type="entry name" value="P-loop containing nucleotide triphosphate hydrolases"/>
    <property type="match status" value="2"/>
</dbReference>
<dbReference type="PANTHER" id="PTHR32114">
    <property type="entry name" value="ABC TRANSPORTER ABCH.3"/>
    <property type="match status" value="1"/>
</dbReference>
<dbReference type="Pfam" id="PF04423">
    <property type="entry name" value="Rad50_zn_hook"/>
    <property type="match status" value="1"/>
</dbReference>
<dbReference type="PANTHER" id="PTHR32114:SF2">
    <property type="entry name" value="ABC TRANSPORTER ABCH.3"/>
    <property type="match status" value="1"/>
</dbReference>
<dbReference type="SUPFAM" id="SSF52540">
    <property type="entry name" value="P-loop containing nucleoside triphosphate hydrolases"/>
    <property type="match status" value="1"/>
</dbReference>
<dbReference type="InterPro" id="IPR013134">
    <property type="entry name" value="Zn_hook_RAD50"/>
</dbReference>
<dbReference type="Proteomes" id="UP000007880">
    <property type="component" value="Chromosome"/>
</dbReference>
<comment type="similarity">
    <text evidence="1">Belongs to the SMC family. SbcC subfamily.</text>
</comment>
<evidence type="ECO:0000256" key="1">
    <source>
        <dbReference type="ARBA" id="ARBA00006930"/>
    </source>
</evidence>
<evidence type="ECO:0000256" key="10">
    <source>
        <dbReference type="SAM" id="Coils"/>
    </source>
</evidence>
<evidence type="ECO:0000256" key="3">
    <source>
        <dbReference type="ARBA" id="ARBA00013368"/>
    </source>
</evidence>
<keyword evidence="7" id="KW-0067">ATP-binding</keyword>
<dbReference type="InterPro" id="IPR003395">
    <property type="entry name" value="RecF/RecN/SMC_N"/>
</dbReference>
<dbReference type="GO" id="GO:0005524">
    <property type="term" value="F:ATP binding"/>
    <property type="evidence" value="ECO:0007669"/>
    <property type="project" value="UniProtKB-KW"/>
</dbReference>
<reference evidence="12 13" key="1">
    <citation type="submission" date="2012-02" db="EMBL/GenBank/DDBJ databases">
        <title>Complete genome sequence of Caldilinea aerophila DSM 14535 (= NBRC 102666).</title>
        <authorList>
            <person name="Oguchi A."/>
            <person name="Hosoyama A."/>
            <person name="Sekine M."/>
            <person name="Fukai R."/>
            <person name="Kato Y."/>
            <person name="Nakamura S."/>
            <person name="Hanada S."/>
            <person name="Yamazaki S."/>
            <person name="Fujita N."/>
        </authorList>
    </citation>
    <scope>NUCLEOTIDE SEQUENCE [LARGE SCALE GENOMIC DNA]</scope>
    <source>
        <strain evidence="13">DSM 14535 / JCM 11387 / NBRC 104270 / STL-6-O1</strain>
    </source>
</reference>
<feature type="coiled-coil region" evidence="10">
    <location>
        <begin position="359"/>
        <end position="547"/>
    </location>
</feature>
<dbReference type="KEGG" id="cap:CLDAP_31400"/>
<organism evidence="12 13">
    <name type="scientific">Caldilinea aerophila (strain DSM 14535 / JCM 11387 / NBRC 104270 / STL-6-O1)</name>
    <dbReference type="NCBI Taxonomy" id="926550"/>
    <lineage>
        <taxon>Bacteria</taxon>
        <taxon>Bacillati</taxon>
        <taxon>Chloroflexota</taxon>
        <taxon>Caldilineae</taxon>
        <taxon>Caldilineales</taxon>
        <taxon>Caldilineaceae</taxon>
        <taxon>Caldilinea</taxon>
    </lineage>
</organism>
<dbReference type="RefSeq" id="WP_014434406.1">
    <property type="nucleotide sequence ID" value="NC_017079.1"/>
</dbReference>
<evidence type="ECO:0000256" key="8">
    <source>
        <dbReference type="ARBA" id="ARBA00023054"/>
    </source>
</evidence>
<dbReference type="AlphaFoldDB" id="I0I7E2"/>
<evidence type="ECO:0000256" key="7">
    <source>
        <dbReference type="ARBA" id="ARBA00022840"/>
    </source>
</evidence>
<name>I0I7E2_CALAS</name>
<feature type="coiled-coil region" evidence="10">
    <location>
        <begin position="647"/>
        <end position="684"/>
    </location>
</feature>
<feature type="domain" description="Zinc-hook" evidence="11">
    <location>
        <begin position="414"/>
        <end position="512"/>
    </location>
</feature>
<evidence type="ECO:0000313" key="13">
    <source>
        <dbReference type="Proteomes" id="UP000007880"/>
    </source>
</evidence>
<gene>
    <name evidence="12" type="ordered locus">CLDAP_31400</name>
</gene>
<dbReference type="Gene3D" id="1.10.287.510">
    <property type="entry name" value="Helix hairpin bin"/>
    <property type="match status" value="1"/>
</dbReference>
<evidence type="ECO:0000256" key="6">
    <source>
        <dbReference type="ARBA" id="ARBA00022833"/>
    </source>
</evidence>
<evidence type="ECO:0000313" key="12">
    <source>
        <dbReference type="EMBL" id="BAM01180.1"/>
    </source>
</evidence>
<comment type="subunit">
    <text evidence="2">Heterodimer of SbcC and SbcD.</text>
</comment>
<dbReference type="OrthoDB" id="9795626at2"/>
<dbReference type="Pfam" id="PF02463">
    <property type="entry name" value="SMC_N"/>
    <property type="match status" value="2"/>
</dbReference>
<feature type="binding site" evidence="9">
    <location>
        <position position="460"/>
    </location>
    <ligand>
        <name>Zn(2+)</name>
        <dbReference type="ChEBI" id="CHEBI:29105"/>
    </ligand>
</feature>
<evidence type="ECO:0000256" key="2">
    <source>
        <dbReference type="ARBA" id="ARBA00011322"/>
    </source>
</evidence>
<keyword evidence="4 9" id="KW-0479">Metal-binding</keyword>
<proteinExistence type="inferred from homology"/>
<keyword evidence="8 10" id="KW-0175">Coiled coil</keyword>
<keyword evidence="6 9" id="KW-0862">Zinc</keyword>
<dbReference type="EMBL" id="AP012337">
    <property type="protein sequence ID" value="BAM01180.1"/>
    <property type="molecule type" value="Genomic_DNA"/>
</dbReference>
<protein>
    <recommendedName>
        <fullName evidence="3">Nuclease SbcCD subunit C</fullName>
    </recommendedName>
</protein>
<evidence type="ECO:0000256" key="4">
    <source>
        <dbReference type="ARBA" id="ARBA00022723"/>
    </source>
</evidence>
<dbReference type="GO" id="GO:0046872">
    <property type="term" value="F:metal ion binding"/>
    <property type="evidence" value="ECO:0007669"/>
    <property type="project" value="UniProtKB-UniRule"/>
</dbReference>
<evidence type="ECO:0000256" key="9">
    <source>
        <dbReference type="PROSITE-ProRule" id="PRU00471"/>
    </source>
</evidence>
<dbReference type="SUPFAM" id="SSF75712">
    <property type="entry name" value="Rad50 coiled-coil Zn hook"/>
    <property type="match status" value="1"/>
</dbReference>